<evidence type="ECO:0000313" key="11">
    <source>
        <dbReference type="EMBL" id="TWU20054.1"/>
    </source>
</evidence>
<keyword evidence="2 9" id="KW-0540">Nuclease</keyword>
<dbReference type="GO" id="GO:0008270">
    <property type="term" value="F:zinc ion binding"/>
    <property type="evidence" value="ECO:0007669"/>
    <property type="project" value="UniProtKB-UniRule"/>
</dbReference>
<feature type="binding site" evidence="9">
    <location>
        <position position="230"/>
    </location>
    <ligand>
        <name>Zn(2+)</name>
        <dbReference type="ChEBI" id="CHEBI:29105"/>
        <label>3</label>
    </ligand>
</feature>
<dbReference type="CDD" id="cd00019">
    <property type="entry name" value="AP2Ec"/>
    <property type="match status" value="1"/>
</dbReference>
<dbReference type="Proteomes" id="UP000318437">
    <property type="component" value="Unassembled WGS sequence"/>
</dbReference>
<sequence length="285" mass="31959">MAILGAHMSIAGGYYKSVDAAHRAGCDCVQLFTKNNNQWRAKPIADDEVERFRRALSDLKIKHPISHDSYLINLASPDDELWKKSIDAFVVEIQRADQLGIPYVVTHPGSFTTSTESRGTKRIVKALNEVHKQTRGAQAKCLLETVAGQGTNLGWKFEQLAAMIEGVRDPDRLGVCVDTCHIFAAGYPMDTEKNYKATMRSLNATIGVQQVKAFHLNDSLKEFGSRVDRHAAIGRGKMGLEPFRFLLNDRRFRKVPMYMETPKGEEKGVDLDVINLRTLRGLIKK</sequence>
<keyword evidence="12" id="KW-1185">Reference proteome</keyword>
<dbReference type="SMART" id="SM00518">
    <property type="entry name" value="AP2Ec"/>
    <property type="match status" value="1"/>
</dbReference>
<comment type="cofactor">
    <cofactor evidence="9">
        <name>Zn(2+)</name>
        <dbReference type="ChEBI" id="CHEBI:29105"/>
    </cofactor>
    <text evidence="9">Binds 3 Zn(2+) ions.</text>
</comment>
<evidence type="ECO:0000313" key="12">
    <source>
        <dbReference type="Proteomes" id="UP000318437"/>
    </source>
</evidence>
<dbReference type="PROSITE" id="PS51432">
    <property type="entry name" value="AP_NUCLEASE_F2_4"/>
    <property type="match status" value="1"/>
</dbReference>
<dbReference type="SUPFAM" id="SSF51658">
    <property type="entry name" value="Xylose isomerase-like"/>
    <property type="match status" value="1"/>
</dbReference>
<keyword evidence="8 9" id="KW-0234">DNA repair</keyword>
<feature type="binding site" evidence="9">
    <location>
        <position position="178"/>
    </location>
    <ligand>
        <name>Zn(2+)</name>
        <dbReference type="ChEBI" id="CHEBI:29105"/>
        <label>2</label>
    </ligand>
</feature>
<gene>
    <name evidence="9 11" type="primary">nfo</name>
    <name evidence="11" type="ORF">Pla144_50070</name>
</gene>
<dbReference type="InterPro" id="IPR001719">
    <property type="entry name" value="AP_endonuc_2"/>
</dbReference>
<evidence type="ECO:0000256" key="7">
    <source>
        <dbReference type="ARBA" id="ARBA00022833"/>
    </source>
</evidence>
<comment type="catalytic activity">
    <reaction evidence="9">
        <text>Endonucleolytic cleavage to 5'-phosphooligonucleotide end-products.</text>
        <dbReference type="EC" id="3.1.21.2"/>
    </reaction>
</comment>
<keyword evidence="5 9" id="KW-0227">DNA damage</keyword>
<dbReference type="PROSITE" id="PS00730">
    <property type="entry name" value="AP_NUCLEASE_F2_2"/>
    <property type="match status" value="1"/>
</dbReference>
<dbReference type="InterPro" id="IPR013022">
    <property type="entry name" value="Xyl_isomerase-like_TIM-brl"/>
</dbReference>
<feature type="binding site" evidence="9">
    <location>
        <position position="215"/>
    </location>
    <ligand>
        <name>Zn(2+)</name>
        <dbReference type="ChEBI" id="CHEBI:29105"/>
        <label>2</label>
    </ligand>
</feature>
<evidence type="ECO:0000256" key="1">
    <source>
        <dbReference type="ARBA" id="ARBA00005340"/>
    </source>
</evidence>
<dbReference type="PROSITE" id="PS00731">
    <property type="entry name" value="AP_NUCLEASE_F2_3"/>
    <property type="match status" value="1"/>
</dbReference>
<dbReference type="FunFam" id="3.20.20.150:FF:000001">
    <property type="entry name" value="Probable endonuclease 4"/>
    <property type="match status" value="1"/>
</dbReference>
<accession>A0A5C6C9J7</accession>
<name>A0A5C6C9J7_9BACT</name>
<dbReference type="NCBIfam" id="TIGR00587">
    <property type="entry name" value="nfo"/>
    <property type="match status" value="1"/>
</dbReference>
<keyword evidence="3 9" id="KW-0479">Metal-binding</keyword>
<feature type="binding site" evidence="9">
    <location>
        <position position="260"/>
    </location>
    <ligand>
        <name>Zn(2+)</name>
        <dbReference type="ChEBI" id="CHEBI:29105"/>
        <label>2</label>
    </ligand>
</feature>
<feature type="binding site" evidence="9">
    <location>
        <position position="144"/>
    </location>
    <ligand>
        <name>Zn(2+)</name>
        <dbReference type="ChEBI" id="CHEBI:29105"/>
        <label>2</label>
    </ligand>
</feature>
<evidence type="ECO:0000256" key="5">
    <source>
        <dbReference type="ARBA" id="ARBA00022763"/>
    </source>
</evidence>
<feature type="binding site" evidence="9">
    <location>
        <position position="107"/>
    </location>
    <ligand>
        <name>Zn(2+)</name>
        <dbReference type="ChEBI" id="CHEBI:29105"/>
        <label>1</label>
    </ligand>
</feature>
<dbReference type="AlphaFoldDB" id="A0A5C6C9J7"/>
<dbReference type="EMBL" id="SJPS01000017">
    <property type="protein sequence ID" value="TWU20054.1"/>
    <property type="molecule type" value="Genomic_DNA"/>
</dbReference>
<feature type="domain" description="Xylose isomerase-like TIM barrel" evidence="10">
    <location>
        <begin position="18"/>
        <end position="266"/>
    </location>
</feature>
<dbReference type="OrthoDB" id="9805666at2"/>
<dbReference type="InterPro" id="IPR018246">
    <property type="entry name" value="AP_endonuc_F2_Zn_BS"/>
</dbReference>
<keyword evidence="6 9" id="KW-0378">Hydrolase</keyword>
<dbReference type="GO" id="GO:0003906">
    <property type="term" value="F:DNA-(apurinic or apyrimidinic site) endonuclease activity"/>
    <property type="evidence" value="ECO:0007669"/>
    <property type="project" value="TreeGrafter"/>
</dbReference>
<dbReference type="InterPro" id="IPR036237">
    <property type="entry name" value="Xyl_isomerase-like_sf"/>
</dbReference>
<feature type="binding site" evidence="9">
    <location>
        <position position="228"/>
    </location>
    <ligand>
        <name>Zn(2+)</name>
        <dbReference type="ChEBI" id="CHEBI:29105"/>
        <label>3</label>
    </ligand>
</feature>
<proteinExistence type="inferred from homology"/>
<dbReference type="GO" id="GO:0008081">
    <property type="term" value="F:phosphoric diester hydrolase activity"/>
    <property type="evidence" value="ECO:0007669"/>
    <property type="project" value="TreeGrafter"/>
</dbReference>
<evidence type="ECO:0000256" key="2">
    <source>
        <dbReference type="ARBA" id="ARBA00022722"/>
    </source>
</evidence>
<dbReference type="Gene3D" id="3.20.20.150">
    <property type="entry name" value="Divalent-metal-dependent TIM barrel enzymes"/>
    <property type="match status" value="1"/>
</dbReference>
<evidence type="ECO:0000256" key="8">
    <source>
        <dbReference type="ARBA" id="ARBA00023204"/>
    </source>
</evidence>
<comment type="function">
    <text evidence="9">Endonuclease IV plays a role in DNA repair. It cleaves phosphodiester bonds at apurinic or apyrimidinic (AP) sites, generating a 3'-hydroxyl group and a 5'-terminal sugar phosphate.</text>
</comment>
<keyword evidence="7 9" id="KW-0862">Zinc</keyword>
<dbReference type="GO" id="GO:0006284">
    <property type="term" value="P:base-excision repair"/>
    <property type="evidence" value="ECO:0007669"/>
    <property type="project" value="TreeGrafter"/>
</dbReference>
<protein>
    <recommendedName>
        <fullName evidence="9">Probable endonuclease 4</fullName>
        <ecNumber evidence="9">3.1.21.2</ecNumber>
    </recommendedName>
    <alternativeName>
        <fullName evidence="9">Endodeoxyribonuclease IV</fullName>
    </alternativeName>
    <alternativeName>
        <fullName evidence="9">Endonuclease IV</fullName>
    </alternativeName>
</protein>
<comment type="similarity">
    <text evidence="1 9">Belongs to the AP endonuclease 2 family.</text>
</comment>
<dbReference type="EC" id="3.1.21.2" evidence="9"/>
<dbReference type="GO" id="GO:0003677">
    <property type="term" value="F:DNA binding"/>
    <property type="evidence" value="ECO:0007669"/>
    <property type="project" value="InterPro"/>
</dbReference>
<evidence type="ECO:0000256" key="4">
    <source>
        <dbReference type="ARBA" id="ARBA00022759"/>
    </source>
</evidence>
<keyword evidence="4 9" id="KW-0255">Endonuclease</keyword>
<dbReference type="PROSITE" id="PS00729">
    <property type="entry name" value="AP_NUCLEASE_F2_1"/>
    <property type="match status" value="1"/>
</dbReference>
<feature type="binding site" evidence="9">
    <location>
        <position position="181"/>
    </location>
    <ligand>
        <name>Zn(2+)</name>
        <dbReference type="ChEBI" id="CHEBI:29105"/>
        <label>3</label>
    </ligand>
</feature>
<dbReference type="PANTHER" id="PTHR21445:SF0">
    <property type="entry name" value="APURINIC-APYRIMIDINIC ENDONUCLEASE"/>
    <property type="match status" value="1"/>
</dbReference>
<organism evidence="11 12">
    <name type="scientific">Bythopirellula polymerisocia</name>
    <dbReference type="NCBI Taxonomy" id="2528003"/>
    <lineage>
        <taxon>Bacteria</taxon>
        <taxon>Pseudomonadati</taxon>
        <taxon>Planctomycetota</taxon>
        <taxon>Planctomycetia</taxon>
        <taxon>Pirellulales</taxon>
        <taxon>Lacipirellulaceae</taxon>
        <taxon>Bythopirellula</taxon>
    </lineage>
</organism>
<comment type="caution">
    <text evidence="11">The sequence shown here is derived from an EMBL/GenBank/DDBJ whole genome shotgun (WGS) entry which is preliminary data.</text>
</comment>
<dbReference type="PANTHER" id="PTHR21445">
    <property type="entry name" value="ENDONUCLEASE IV ENDODEOXYRIBONUCLEASE IV"/>
    <property type="match status" value="1"/>
</dbReference>
<reference evidence="11 12" key="1">
    <citation type="submission" date="2019-02" db="EMBL/GenBank/DDBJ databases">
        <title>Deep-cultivation of Planctomycetes and their phenomic and genomic characterization uncovers novel biology.</title>
        <authorList>
            <person name="Wiegand S."/>
            <person name="Jogler M."/>
            <person name="Boedeker C."/>
            <person name="Pinto D."/>
            <person name="Vollmers J."/>
            <person name="Rivas-Marin E."/>
            <person name="Kohn T."/>
            <person name="Peeters S.H."/>
            <person name="Heuer A."/>
            <person name="Rast P."/>
            <person name="Oberbeckmann S."/>
            <person name="Bunk B."/>
            <person name="Jeske O."/>
            <person name="Meyerdierks A."/>
            <person name="Storesund J.E."/>
            <person name="Kallscheuer N."/>
            <person name="Luecker S."/>
            <person name="Lage O.M."/>
            <person name="Pohl T."/>
            <person name="Merkel B.J."/>
            <person name="Hornburger P."/>
            <person name="Mueller R.-W."/>
            <person name="Bruemmer F."/>
            <person name="Labrenz M."/>
            <person name="Spormann A.M."/>
            <person name="Op Den Camp H."/>
            <person name="Overmann J."/>
            <person name="Amann R."/>
            <person name="Jetten M.S.M."/>
            <person name="Mascher T."/>
            <person name="Medema M.H."/>
            <person name="Devos D.P."/>
            <person name="Kaster A.-K."/>
            <person name="Ovreas L."/>
            <person name="Rohde M."/>
            <person name="Galperin M.Y."/>
            <person name="Jogler C."/>
        </authorList>
    </citation>
    <scope>NUCLEOTIDE SEQUENCE [LARGE SCALE GENOMIC DNA]</scope>
    <source>
        <strain evidence="11 12">Pla144</strain>
    </source>
</reference>
<dbReference type="HAMAP" id="MF_00152">
    <property type="entry name" value="Nfo"/>
    <property type="match status" value="1"/>
</dbReference>
<evidence type="ECO:0000256" key="9">
    <source>
        <dbReference type="HAMAP-Rule" id="MF_00152"/>
    </source>
</evidence>
<feature type="binding site" evidence="9">
    <location>
        <position position="144"/>
    </location>
    <ligand>
        <name>Zn(2+)</name>
        <dbReference type="ChEBI" id="CHEBI:29105"/>
        <label>1</label>
    </ligand>
</feature>
<evidence type="ECO:0000256" key="6">
    <source>
        <dbReference type="ARBA" id="ARBA00022801"/>
    </source>
</evidence>
<evidence type="ECO:0000256" key="3">
    <source>
        <dbReference type="ARBA" id="ARBA00022723"/>
    </source>
</evidence>
<feature type="binding site" evidence="9">
    <location>
        <position position="67"/>
    </location>
    <ligand>
        <name>Zn(2+)</name>
        <dbReference type="ChEBI" id="CHEBI:29105"/>
        <label>1</label>
    </ligand>
</feature>
<evidence type="ECO:0000259" key="10">
    <source>
        <dbReference type="Pfam" id="PF01261"/>
    </source>
</evidence>
<dbReference type="GO" id="GO:0008833">
    <property type="term" value="F:deoxyribonuclease IV (phage-T4-induced) activity"/>
    <property type="evidence" value="ECO:0007669"/>
    <property type="project" value="UniProtKB-UniRule"/>
</dbReference>
<dbReference type="Pfam" id="PF01261">
    <property type="entry name" value="AP_endonuc_2"/>
    <property type="match status" value="1"/>
</dbReference>